<name>A3VK67_9RHOB</name>
<gene>
    <name evidence="4" type="ORF">RB2654_23458</name>
</gene>
<dbReference type="PANTHER" id="PTHR43201">
    <property type="entry name" value="ACYL-COA SYNTHETASE"/>
    <property type="match status" value="1"/>
</dbReference>
<evidence type="ECO:0000313" key="4">
    <source>
        <dbReference type="EMBL" id="EAQ11372.1"/>
    </source>
</evidence>
<dbReference type="SUPFAM" id="SSF56801">
    <property type="entry name" value="Acetyl-CoA synthetase-like"/>
    <property type="match status" value="1"/>
</dbReference>
<keyword evidence="2 4" id="KW-0436">Ligase</keyword>
<reference evidence="4 5" key="1">
    <citation type="journal article" date="2010" name="J. Bacteriol.">
        <title>Genome sequences of Pelagibaca bermudensis HTCC2601T and Maritimibacter alkaliphilus HTCC2654T, the type strains of two marine Roseobacter genera.</title>
        <authorList>
            <person name="Thrash J.C."/>
            <person name="Cho J.C."/>
            <person name="Ferriera S."/>
            <person name="Johnson J."/>
            <person name="Vergin K.L."/>
            <person name="Giovannoni S.J."/>
        </authorList>
    </citation>
    <scope>NUCLEOTIDE SEQUENCE [LARGE SCALE GENOMIC DNA]</scope>
    <source>
        <strain evidence="4 5">HTCC2654</strain>
    </source>
</reference>
<dbReference type="GO" id="GO:0006631">
    <property type="term" value="P:fatty acid metabolic process"/>
    <property type="evidence" value="ECO:0007669"/>
    <property type="project" value="TreeGrafter"/>
</dbReference>
<comment type="caution">
    <text evidence="4">The sequence shown here is derived from an EMBL/GenBank/DDBJ whole genome shotgun (WGS) entry which is preliminary data.</text>
</comment>
<dbReference type="OrthoDB" id="7778200at2"/>
<dbReference type="InterPro" id="IPR042099">
    <property type="entry name" value="ANL_N_sf"/>
</dbReference>
<evidence type="ECO:0000256" key="2">
    <source>
        <dbReference type="ARBA" id="ARBA00022598"/>
    </source>
</evidence>
<dbReference type="RefSeq" id="WP_008327603.1">
    <property type="nucleotide sequence ID" value="NZ_AAMT01000016.1"/>
</dbReference>
<dbReference type="GO" id="GO:0031956">
    <property type="term" value="F:medium-chain fatty acid-CoA ligase activity"/>
    <property type="evidence" value="ECO:0007669"/>
    <property type="project" value="TreeGrafter"/>
</dbReference>
<accession>A3VK67</accession>
<dbReference type="PANTHER" id="PTHR43201:SF5">
    <property type="entry name" value="MEDIUM-CHAIN ACYL-COA LIGASE ACSF2, MITOCHONDRIAL"/>
    <property type="match status" value="1"/>
</dbReference>
<dbReference type="EMBL" id="AAMT01000016">
    <property type="protein sequence ID" value="EAQ11372.1"/>
    <property type="molecule type" value="Genomic_DNA"/>
</dbReference>
<evidence type="ECO:0000256" key="1">
    <source>
        <dbReference type="ARBA" id="ARBA00006432"/>
    </source>
</evidence>
<dbReference type="InterPro" id="IPR000873">
    <property type="entry name" value="AMP-dep_synth/lig_dom"/>
</dbReference>
<dbReference type="Pfam" id="PF00501">
    <property type="entry name" value="AMP-binding"/>
    <property type="match status" value="1"/>
</dbReference>
<evidence type="ECO:0000313" key="5">
    <source>
        <dbReference type="Proteomes" id="UP000002931"/>
    </source>
</evidence>
<keyword evidence="5" id="KW-1185">Reference proteome</keyword>
<dbReference type="STRING" id="314271.RB2654_23458"/>
<feature type="domain" description="AMP-dependent synthetase/ligase" evidence="3">
    <location>
        <begin position="202"/>
        <end position="278"/>
    </location>
</feature>
<proteinExistence type="inferred from homology"/>
<dbReference type="Gene3D" id="3.40.50.12780">
    <property type="entry name" value="N-terminal domain of ligase-like"/>
    <property type="match status" value="1"/>
</dbReference>
<organism evidence="4 5">
    <name type="scientific">Maritimibacter alkaliphilus HTCC2654</name>
    <dbReference type="NCBI Taxonomy" id="314271"/>
    <lineage>
        <taxon>Bacteria</taxon>
        <taxon>Pseudomonadati</taxon>
        <taxon>Pseudomonadota</taxon>
        <taxon>Alphaproteobacteria</taxon>
        <taxon>Rhodobacterales</taxon>
        <taxon>Roseobacteraceae</taxon>
        <taxon>Maritimibacter</taxon>
    </lineage>
</organism>
<sequence>MATTAHEAQRTGEHRTLLTLLDRAADRFADRPALIDADHALTWADARAVLADGSASGDGPVAQTLAVLSDLARGEVFHFTDTSAPLPPRTDMVFAATRADGSVDAVCHASADAAHIGAAIALRERFAKDDRVALAARVSDPGFWAVFAACMASGAALDLSGDMDRATTAWLIDREAVAAYTPRPHLNRLHLDAGRDRLAEVAAAQPDTRIVNGLSLPETMGLALSSDPRDPTGTITTTKGRPVGGVEVMIVDPRTGMDVLLYQTGEVWLRGTGVFLGYAGKPGVGFTDRFFRTGILGHLDCEGRLVLPKAEEEVLLSGW</sequence>
<comment type="similarity">
    <text evidence="1">Belongs to the ATP-dependent AMP-binding enzyme family.</text>
</comment>
<dbReference type="AlphaFoldDB" id="A3VK67"/>
<dbReference type="Proteomes" id="UP000002931">
    <property type="component" value="Unassembled WGS sequence"/>
</dbReference>
<evidence type="ECO:0000259" key="3">
    <source>
        <dbReference type="Pfam" id="PF00501"/>
    </source>
</evidence>
<dbReference type="HOGENOM" id="CLU_870977_0_0_5"/>
<protein>
    <submittedName>
        <fullName evidence="4">AMP-dependent synthetase and ligase</fullName>
    </submittedName>
</protein>